<dbReference type="EnsemblPlants" id="OB03G43530.1">
    <property type="protein sequence ID" value="OB03G43530.1"/>
    <property type="gene ID" value="OB03G43530"/>
</dbReference>
<dbReference type="Gramene" id="OB03G43530.1">
    <property type="protein sequence ID" value="OB03G43530.1"/>
    <property type="gene ID" value="OB03G43530"/>
</dbReference>
<reference evidence="1" key="2">
    <citation type="submission" date="2013-04" db="UniProtKB">
        <authorList>
            <consortium name="EnsemblPlants"/>
        </authorList>
    </citation>
    <scope>IDENTIFICATION</scope>
</reference>
<reference evidence="1" key="1">
    <citation type="journal article" date="2013" name="Nat. Commun.">
        <title>Whole-genome sequencing of Oryza brachyantha reveals mechanisms underlying Oryza genome evolution.</title>
        <authorList>
            <person name="Chen J."/>
            <person name="Huang Q."/>
            <person name="Gao D."/>
            <person name="Wang J."/>
            <person name="Lang Y."/>
            <person name="Liu T."/>
            <person name="Li B."/>
            <person name="Bai Z."/>
            <person name="Luis Goicoechea J."/>
            <person name="Liang C."/>
            <person name="Chen C."/>
            <person name="Zhang W."/>
            <person name="Sun S."/>
            <person name="Liao Y."/>
            <person name="Zhang X."/>
            <person name="Yang L."/>
            <person name="Song C."/>
            <person name="Wang M."/>
            <person name="Shi J."/>
            <person name="Liu G."/>
            <person name="Liu J."/>
            <person name="Zhou H."/>
            <person name="Zhou W."/>
            <person name="Yu Q."/>
            <person name="An N."/>
            <person name="Chen Y."/>
            <person name="Cai Q."/>
            <person name="Wang B."/>
            <person name="Liu B."/>
            <person name="Min J."/>
            <person name="Huang Y."/>
            <person name="Wu H."/>
            <person name="Li Z."/>
            <person name="Zhang Y."/>
            <person name="Yin Y."/>
            <person name="Song W."/>
            <person name="Jiang J."/>
            <person name="Jackson S.A."/>
            <person name="Wing R.A."/>
            <person name="Wang J."/>
            <person name="Chen M."/>
        </authorList>
    </citation>
    <scope>NUCLEOTIDE SEQUENCE [LARGE SCALE GENOMIC DNA]</scope>
    <source>
        <strain evidence="1">cv. IRGC 101232</strain>
    </source>
</reference>
<dbReference type="Proteomes" id="UP000006038">
    <property type="component" value="Chromosome 3"/>
</dbReference>
<protein>
    <submittedName>
        <fullName evidence="1">Uncharacterized protein</fullName>
    </submittedName>
</protein>
<organism evidence="1">
    <name type="scientific">Oryza brachyantha</name>
    <name type="common">malo sina</name>
    <dbReference type="NCBI Taxonomy" id="4533"/>
    <lineage>
        <taxon>Eukaryota</taxon>
        <taxon>Viridiplantae</taxon>
        <taxon>Streptophyta</taxon>
        <taxon>Embryophyta</taxon>
        <taxon>Tracheophyta</taxon>
        <taxon>Spermatophyta</taxon>
        <taxon>Magnoliopsida</taxon>
        <taxon>Liliopsida</taxon>
        <taxon>Poales</taxon>
        <taxon>Poaceae</taxon>
        <taxon>BOP clade</taxon>
        <taxon>Oryzoideae</taxon>
        <taxon>Oryzeae</taxon>
        <taxon>Oryzinae</taxon>
        <taxon>Oryza</taxon>
    </lineage>
</organism>
<keyword evidence="2" id="KW-1185">Reference proteome</keyword>
<proteinExistence type="predicted"/>
<sequence length="50" mass="5553">MVHSSNGWDGCSYVGVCSLQWLQKQQKDVTTVLDMSSTCYACKGNVHEVE</sequence>
<name>J3LTH7_ORYBR</name>
<dbReference type="AlphaFoldDB" id="J3LTH7"/>
<evidence type="ECO:0000313" key="2">
    <source>
        <dbReference type="Proteomes" id="UP000006038"/>
    </source>
</evidence>
<evidence type="ECO:0000313" key="1">
    <source>
        <dbReference type="EnsemblPlants" id="OB03G43530.1"/>
    </source>
</evidence>
<dbReference type="HOGENOM" id="CLU_3127518_0_0_1"/>
<accession>J3LTH7</accession>